<feature type="compositionally biased region" description="Basic and acidic residues" evidence="6">
    <location>
        <begin position="60"/>
        <end position="69"/>
    </location>
</feature>
<evidence type="ECO:0000313" key="9">
    <source>
        <dbReference type="EMBL" id="EFO91724.1"/>
    </source>
</evidence>
<evidence type="ECO:0000256" key="6">
    <source>
        <dbReference type="SAM" id="MobiDB-lite"/>
    </source>
</evidence>
<feature type="compositionally biased region" description="Low complexity" evidence="6">
    <location>
        <begin position="367"/>
        <end position="385"/>
    </location>
</feature>
<evidence type="ECO:0000256" key="5">
    <source>
        <dbReference type="ARBA" id="ARBA00022737"/>
    </source>
</evidence>
<dbReference type="FunCoup" id="E3NAY1">
    <property type="interactions" value="3"/>
</dbReference>
<dbReference type="InterPro" id="IPR028565">
    <property type="entry name" value="MHD"/>
</dbReference>
<accession>E3NAY1</accession>
<dbReference type="GO" id="GO:0005737">
    <property type="term" value="C:cytoplasm"/>
    <property type="evidence" value="ECO:0007669"/>
    <property type="project" value="UniProtKB-SubCell"/>
</dbReference>
<keyword evidence="5" id="KW-0677">Repeat</keyword>
<dbReference type="SUPFAM" id="SSF49447">
    <property type="entry name" value="Second domain of Mu2 adaptin subunit (ap50) of ap2 adaptor"/>
    <property type="match status" value="1"/>
</dbReference>
<evidence type="ECO:0000256" key="2">
    <source>
        <dbReference type="ARBA" id="ARBA00005579"/>
    </source>
</evidence>
<dbReference type="eggNOG" id="KOG2677">
    <property type="taxonomic scope" value="Eukaryota"/>
</dbReference>
<feature type="domain" description="MHD" evidence="8">
    <location>
        <begin position="981"/>
        <end position="1300"/>
    </location>
</feature>
<protein>
    <submittedName>
        <fullName evidence="9">CRE-UNC-41 protein</fullName>
    </submittedName>
</protein>
<dbReference type="Pfam" id="PF00928">
    <property type="entry name" value="Adap_comp_sub"/>
    <property type="match status" value="1"/>
</dbReference>
<evidence type="ECO:0000259" key="7">
    <source>
        <dbReference type="PROSITE" id="PS51070"/>
    </source>
</evidence>
<organism evidence="10">
    <name type="scientific">Caenorhabditis remanei</name>
    <name type="common">Caenorhabditis vulgaris</name>
    <dbReference type="NCBI Taxonomy" id="31234"/>
    <lineage>
        <taxon>Eukaryota</taxon>
        <taxon>Metazoa</taxon>
        <taxon>Ecdysozoa</taxon>
        <taxon>Nematoda</taxon>
        <taxon>Chromadorea</taxon>
        <taxon>Rhabditida</taxon>
        <taxon>Rhabditina</taxon>
        <taxon>Rhabditomorpha</taxon>
        <taxon>Rhabditoidea</taxon>
        <taxon>Rhabditidae</taxon>
        <taxon>Peloderinae</taxon>
        <taxon>Caenorhabditis</taxon>
    </lineage>
</organism>
<dbReference type="PROSITE" id="PS51070">
    <property type="entry name" value="SHD"/>
    <property type="match status" value="1"/>
</dbReference>
<evidence type="ECO:0000256" key="3">
    <source>
        <dbReference type="ARBA" id="ARBA00022490"/>
    </source>
</evidence>
<dbReference type="OMA" id="FHNTVEQ"/>
<feature type="region of interest" description="Disordered" evidence="6">
    <location>
        <begin position="757"/>
        <end position="790"/>
    </location>
</feature>
<feature type="compositionally biased region" description="Basic and acidic residues" evidence="6">
    <location>
        <begin position="1"/>
        <end position="30"/>
    </location>
</feature>
<feature type="region of interest" description="Disordered" evidence="6">
    <location>
        <begin position="281"/>
        <end position="316"/>
    </location>
</feature>
<dbReference type="PROSITE" id="PS51072">
    <property type="entry name" value="MHD"/>
    <property type="match status" value="1"/>
</dbReference>
<gene>
    <name evidence="9" type="primary">Cre-unc-41</name>
    <name evidence="9" type="ORF">CRE_06057</name>
</gene>
<feature type="domain" description="SHD" evidence="7">
    <location>
        <begin position="830"/>
        <end position="977"/>
    </location>
</feature>
<evidence type="ECO:0000313" key="10">
    <source>
        <dbReference type="Proteomes" id="UP000008281"/>
    </source>
</evidence>
<feature type="compositionally biased region" description="Polar residues" evidence="6">
    <location>
        <begin position="768"/>
        <end position="789"/>
    </location>
</feature>
<dbReference type="FunFam" id="2.60.40.1170:FF:000022">
    <property type="entry name" value="AP-1 complex subunit mu"/>
    <property type="match status" value="1"/>
</dbReference>
<keyword evidence="3" id="KW-0963">Cytoplasm</keyword>
<name>E3NAY1_CAERE</name>
<dbReference type="FunFam" id="2.60.40.1170:FF:000018">
    <property type="entry name" value="stonin-2 isoform X2"/>
    <property type="match status" value="1"/>
</dbReference>
<dbReference type="InterPro" id="IPR050431">
    <property type="entry name" value="Adaptor_comp_med_subunit"/>
</dbReference>
<dbReference type="OrthoDB" id="10063141at2759"/>
<evidence type="ECO:0000256" key="4">
    <source>
        <dbReference type="ARBA" id="ARBA00022583"/>
    </source>
</evidence>
<evidence type="ECO:0000259" key="8">
    <source>
        <dbReference type="PROSITE" id="PS51072"/>
    </source>
</evidence>
<dbReference type="STRING" id="31234.E3NAY1"/>
<feature type="compositionally biased region" description="Basic and acidic residues" evidence="6">
    <location>
        <begin position="432"/>
        <end position="441"/>
    </location>
</feature>
<feature type="region of interest" description="Disordered" evidence="6">
    <location>
        <begin position="333"/>
        <end position="461"/>
    </location>
</feature>
<feature type="region of interest" description="Disordered" evidence="6">
    <location>
        <begin position="1328"/>
        <end position="1387"/>
    </location>
</feature>
<reference evidence="9" key="1">
    <citation type="submission" date="2007-07" db="EMBL/GenBank/DDBJ databases">
        <title>PCAP assembly of the Caenorhabditis remanei genome.</title>
        <authorList>
            <consortium name="The Caenorhabditis remanei Sequencing Consortium"/>
            <person name="Wilson R.K."/>
        </authorList>
    </citation>
    <scope>NUCLEOTIDE SEQUENCE [LARGE SCALE GENOMIC DNA]</scope>
    <source>
        <strain evidence="9">PB4641</strain>
    </source>
</reference>
<feature type="compositionally biased region" description="Polar residues" evidence="6">
    <location>
        <begin position="1331"/>
        <end position="1345"/>
    </location>
</feature>
<dbReference type="HOGENOM" id="CLU_002975_0_0_1"/>
<feature type="compositionally biased region" description="Pro residues" evidence="6">
    <location>
        <begin position="386"/>
        <end position="399"/>
    </location>
</feature>
<feature type="region of interest" description="Disordered" evidence="6">
    <location>
        <begin position="598"/>
        <end position="719"/>
    </location>
</feature>
<dbReference type="InterPro" id="IPR012320">
    <property type="entry name" value="SHD_dom"/>
</dbReference>
<dbReference type="PANTHER" id="PTHR10529">
    <property type="entry name" value="AP COMPLEX SUBUNIT MU"/>
    <property type="match status" value="1"/>
</dbReference>
<feature type="compositionally biased region" description="Polar residues" evidence="6">
    <location>
        <begin position="90"/>
        <end position="102"/>
    </location>
</feature>
<dbReference type="GO" id="GO:0045202">
    <property type="term" value="C:synapse"/>
    <property type="evidence" value="ECO:0007669"/>
    <property type="project" value="EnsemblMetazoa"/>
</dbReference>
<dbReference type="GO" id="GO:0040017">
    <property type="term" value="P:positive regulation of locomotion"/>
    <property type="evidence" value="ECO:0007669"/>
    <property type="project" value="EnsemblMetazoa"/>
</dbReference>
<feature type="compositionally biased region" description="Low complexity" evidence="6">
    <location>
        <begin position="106"/>
        <end position="121"/>
    </location>
</feature>
<sequence length="1387" mass="155488">MEQAEEKARKEEEDVAKNENDDVMKKEAEKTKKKLGFHAKPPTVEITSPDAPHQGAFHDNTPKEPKVVEVAEEEDDDLPTFSEDMDEARQQIQKVMTESVVESDSAPEPVAKPVEPVAPEESYQNNAEYQQEGQEAAYDPNAYPGYIWNYETQEWEYDPNYVAPEVDQSALEAQAAAYAEYDQNAAATAYDAGYDQYQSYQDTTYPAQAYADQGQGYQAPQGYGTEAAYGTEGDPSQEYDYSAYGGYEGYLAACKAYEEANGVDATAVSTEYGYEQQGDYHHGAVGATDETETPATSTYETSTYEPNGEYAGYGDAYQGYDQGYYQSQEYDYSQYPTEQEQEAPPPRPIEPLFKQAPQEPDPFGWDAGAHAPEAPAAPAQEAPEAPTSPQPARPPPARPEAPKKAEEVEPPAPPRPPPAARPPPPRPAPATAKKEEPKEPEPVEDDAWAQFKRMTEKVRQPVCRPRAPRTLLYTLFPPLADVSTAVKSTESTLKNLEETSAANDIKDESYLANVGGSQGFVNESTQKEIQRLTEEKKMEKMQKKKLKQQGKKVASPTYDPDEEDAMDRAAQELAMKMASMRTDMDDWKAPEMIPVKEIKKSPEIRRVDSASAIPPRKRSSIKDVQQDSGGSLELPAHLADKDGNVAPNPKGDHAPDDPILSAPAWADFESSEPMLPPSESGFFSNKDASNEGGVVREPSDDPFVTTAISSEKRSSFVSDPFAPQQAALIDDSYDPFAVVAVEEVVAMAKAKAEQAAANAENDDDFYNGRQSPTLSTPTPEGGSPISQRPNAFEDDFKCAELTGLDTPTPLYDEDDSQPLADFLPKFEGDGWDLMVRHPIKKKSFMAERCWKPCYVRLHGLTLYVYNDKKDAQPIQELLLQATYSLSDTTLQAYDVYGKIHTVKLQFVVYKEKVGIRPGQISRLVDGHITKYGLPLEHSAQCTVLLKFGSLNATQLQGFVTTVEDLLFKCKITRTAKPVYKQDEVQIHCYDEYSAFVDKEGVLSDQRARVRLFCLAFLTGSPLLEVGLNDRRRQGKEIVRRKDILPMYTERWIRFEALEFHSIVNKPEFDKEQVISFSPPDGCFFEIMRFRVRPPRNREKAMSVKCIMKIAGSKVEIRIEAMAAAQIQRTRGSDERRNIPCEDIAIRFPIPEAWIYLFREERHWGVGSIHSKKLRPGKVKNLKDRLLGAVQASEPNLIECAIGEAKYEHVYRSLVWRIPRLPEKHHAAYKSHLLKCRFELSSFDLMPEEFLPRCDVDFTMPLATVSNTVVRSVSVEQHEDSDRVEKFVRYVAKYQYKVEIDYVQCADLDLDMTDPSVNPEAAAAPVPELHQPTFNPANQGPDSQQGYRIDFNEAEMGGANRRDDSSSDDEPDNHKMPIVKIDMKNYGY</sequence>
<comment type="subcellular location">
    <subcellularLocation>
        <location evidence="1">Cytoplasm</location>
    </subcellularLocation>
</comment>
<dbReference type="InParanoid" id="E3NAY1"/>
<feature type="compositionally biased region" description="Acidic residues" evidence="6">
    <location>
        <begin position="70"/>
        <end position="86"/>
    </location>
</feature>
<feature type="region of interest" description="Disordered" evidence="6">
    <location>
        <begin position="1"/>
        <end position="124"/>
    </location>
</feature>
<evidence type="ECO:0000256" key="1">
    <source>
        <dbReference type="ARBA" id="ARBA00004496"/>
    </source>
</evidence>
<dbReference type="Gene3D" id="2.60.40.1170">
    <property type="entry name" value="Mu homology domain, subdomain B"/>
    <property type="match status" value="3"/>
</dbReference>
<dbReference type="EMBL" id="DS268580">
    <property type="protein sequence ID" value="EFO91724.1"/>
    <property type="molecule type" value="Genomic_DNA"/>
</dbReference>
<feature type="compositionally biased region" description="Basic and acidic residues" evidence="6">
    <location>
        <begin position="598"/>
        <end position="608"/>
    </location>
</feature>
<feature type="region of interest" description="Disordered" evidence="6">
    <location>
        <begin position="516"/>
        <end position="564"/>
    </location>
</feature>
<feature type="compositionally biased region" description="Low complexity" evidence="6">
    <location>
        <begin position="671"/>
        <end position="680"/>
    </location>
</feature>
<dbReference type="FunFam" id="2.60.40.1170:FF:000016">
    <property type="entry name" value="AP-1 complex subunit mu"/>
    <property type="match status" value="1"/>
</dbReference>
<keyword evidence="4" id="KW-0254">Endocytosis</keyword>
<dbReference type="InterPro" id="IPR036168">
    <property type="entry name" value="AP2_Mu_C_sf"/>
</dbReference>
<dbReference type="GO" id="GO:0006897">
    <property type="term" value="P:endocytosis"/>
    <property type="evidence" value="ECO:0007669"/>
    <property type="project" value="UniProtKB-KW"/>
</dbReference>
<feature type="compositionally biased region" description="Basic and acidic residues" evidence="6">
    <location>
        <begin position="525"/>
        <end position="541"/>
    </location>
</feature>
<keyword evidence="10" id="KW-1185">Reference proteome</keyword>
<feature type="compositionally biased region" description="Polar residues" evidence="6">
    <location>
        <begin position="293"/>
        <end position="305"/>
    </location>
</feature>
<feature type="compositionally biased region" description="Pro residues" evidence="6">
    <location>
        <begin position="410"/>
        <end position="428"/>
    </location>
</feature>
<dbReference type="Proteomes" id="UP000008281">
    <property type="component" value="Unassembled WGS sequence"/>
</dbReference>
<proteinExistence type="inferred from homology"/>
<comment type="similarity">
    <text evidence="2">Belongs to the Stoned B family.</text>
</comment>